<dbReference type="PROSITE" id="PS01359">
    <property type="entry name" value="ZF_PHD_1"/>
    <property type="match status" value="1"/>
</dbReference>
<feature type="compositionally biased region" description="Polar residues" evidence="5">
    <location>
        <begin position="879"/>
        <end position="891"/>
    </location>
</feature>
<feature type="compositionally biased region" description="Basic and acidic residues" evidence="5">
    <location>
        <begin position="1238"/>
        <end position="1272"/>
    </location>
</feature>
<dbReference type="InterPro" id="IPR015422">
    <property type="entry name" value="PyrdxlP-dep_Trfase_small"/>
</dbReference>
<sequence>MSQVTKSEEPPAFGHPMLQQFLFEPTYINLNNGSYGSLPLPVLEACERLSREIEANPDRYMRSTYLSPLKTVRARVAKLVNAEIDECVIVPNATHGVNTVLRNFDWNQGDVIVKSKYISDSPPHPQQNDLTMNFPTTASDILERFRAHLKGTPRQHGCKIVAVIDSIVSVPGALLPWKEMVEICKDEGVLSVIDAAHSIGQETHIDLKKADPDFWISNCHKWLYAKRGCAVLYVPKRNQHLIKTTLPTSAFYVSPVDPPGGPEAPNFVVQFQWTGTRDLVPYLSVIKALDFREWLGGEEKINEYCHNLALTGGKRLAEILGTSVIDENGEFTANMVNVEVPLAVNGSIETNLRLRESLSNDWNISAQTYYHNGRWWVRCSAQIYNEPPQLSSLELRTGLRRDGSAVDLRPVLKATRLHASRMAPRTVARAAASSSSTPALARGTSAIAQPASTTSPQLRELRRQWKWAAFSQFFYTFAPLVALEDVVLVDIEEDLINSTMVVLPRLMQRLLMTLSQDRKITVENWQTALRRQYLRRDPDDNPIGIEPVAPRNSRATTIESDLKVDQREDDEEDTSEHAEDERKDATIMETSAETDDGLGSEQGECEYNPAGKTERKSERSGNVNSPQPDTKSEGDEDEVPSVKDWANLAMLEKLDSIHTVVEWHFQTPLRLRSVMHSDDENASWRIEPIGYDAKRNAYWLIGSDRLWIQRTPPKPPKKNTKRKATSEFSNQKSKVSRIVWSESKAASSCNNSPLVQGSVKRQSESRGRSSIRGRPKRTRGSVRPNDFEDALASTPGGSGRARAAKTRANVKLDLQAKQLAAAKAEMQSLNRRARSSPSKQGVLGTRASRRLRGNDDDDEWQQIPPEWLVANESLEAKTNGISGRTNANGNWTPRKCRQSPHSNAPAARDSIDKTWLESGDESDLTELSDSETSCRKADEATAEVLEEQDTAVEEFQDSSKDDKPAELWPPSDFVEWETICVSLQEWETIAQQFEKATHYLEKALNKLLTQEIVPFVIESLREVESNRAKEEALMNRKRSSRIAVKETEKEIARLAAAKQMEEAEKMARMRRLEARTRKEEEERLKREQGREQRRKEREERELLRRQRIEQTSAKTEVDASTDDLSTAPTGPDNIPMESIKVSKFSRRNSPRGHSEQKASGDDWELDCEVCGAKGINKDEGLPLMSCGNCNKWQHIACHDSLDKHAGRTLRDWNVVEFTCRHCLTHSDNLNSWYQPSRLHPEDSGRESNASLRHDHQDDRPGQVRMTSTDHRQPTNGRNSHLPYSDINYTQTPNMPPGRQSIDVTASVSEKKPSQSLASVTFAHYQPLQHGFSPHPTGLRHQQQLQPHLVAHSPHPAFSEQEMATTWNEQARGNAYHPQLNGSSAPQAQYTERSIEIPHGVSSSHAQQSYPMISSGLPHDHSMPIQYAHAYSNQQQQPTYGNESFYHPQV</sequence>
<accession>A0A4S4LGG1</accession>
<feature type="region of interest" description="Disordered" evidence="5">
    <location>
        <begin position="536"/>
        <end position="641"/>
    </location>
</feature>
<dbReference type="EMBL" id="SGPK01000022">
    <property type="protein sequence ID" value="THH11024.1"/>
    <property type="molecule type" value="Genomic_DNA"/>
</dbReference>
<evidence type="ECO:0000259" key="6">
    <source>
        <dbReference type="Pfam" id="PF00266"/>
    </source>
</evidence>
<protein>
    <recommendedName>
        <fullName evidence="6">Aminotransferase class V domain-containing protein</fullName>
    </recommendedName>
</protein>
<dbReference type="GO" id="GO:0008270">
    <property type="term" value="F:zinc ion binding"/>
    <property type="evidence" value="ECO:0007669"/>
    <property type="project" value="UniProtKB-KW"/>
</dbReference>
<evidence type="ECO:0000256" key="4">
    <source>
        <dbReference type="ARBA" id="ARBA00022898"/>
    </source>
</evidence>
<dbReference type="OrthoDB" id="5978656at2759"/>
<dbReference type="CDD" id="cd15489">
    <property type="entry name" value="PHD_SF"/>
    <property type="match status" value="1"/>
</dbReference>
<dbReference type="SUPFAM" id="SSF57903">
    <property type="entry name" value="FYVE/PHD zinc finger"/>
    <property type="match status" value="1"/>
</dbReference>
<proteinExistence type="predicted"/>
<comment type="caution">
    <text evidence="7">The sequence shown here is derived from an EMBL/GenBank/DDBJ whole genome shotgun (WGS) entry which is preliminary data.</text>
</comment>
<evidence type="ECO:0000313" key="8">
    <source>
        <dbReference type="Proteomes" id="UP000308199"/>
    </source>
</evidence>
<dbReference type="InterPro" id="IPR015421">
    <property type="entry name" value="PyrdxlP-dep_Trfase_major"/>
</dbReference>
<dbReference type="SUPFAM" id="SSF53383">
    <property type="entry name" value="PLP-dependent transferases"/>
    <property type="match status" value="1"/>
</dbReference>
<feature type="region of interest" description="Disordered" evidence="5">
    <location>
        <begin position="1233"/>
        <end position="1309"/>
    </location>
</feature>
<feature type="region of interest" description="Disordered" evidence="5">
    <location>
        <begin position="878"/>
        <end position="909"/>
    </location>
</feature>
<feature type="region of interest" description="Disordered" evidence="5">
    <location>
        <begin position="709"/>
        <end position="730"/>
    </location>
</feature>
<dbReference type="PANTHER" id="PTHR43092:SF2">
    <property type="entry name" value="HERCYNYLCYSTEINE SULFOXIDE LYASE"/>
    <property type="match status" value="1"/>
</dbReference>
<dbReference type="InterPro" id="IPR019786">
    <property type="entry name" value="Zinc_finger_PHD-type_CS"/>
</dbReference>
<feature type="compositionally biased region" description="Basic residues" evidence="5">
    <location>
        <begin position="769"/>
        <end position="780"/>
    </location>
</feature>
<keyword evidence="3" id="KW-0862">Zinc</keyword>
<feature type="region of interest" description="Disordered" evidence="5">
    <location>
        <begin position="433"/>
        <end position="452"/>
    </location>
</feature>
<keyword evidence="2" id="KW-0863">Zinc-finger</keyword>
<feature type="region of interest" description="Disordered" evidence="5">
    <location>
        <begin position="823"/>
        <end position="860"/>
    </location>
</feature>
<evidence type="ECO:0000256" key="1">
    <source>
        <dbReference type="ARBA" id="ARBA00022723"/>
    </source>
</evidence>
<dbReference type="InterPro" id="IPR011011">
    <property type="entry name" value="Znf_FYVE_PHD"/>
</dbReference>
<feature type="compositionally biased region" description="Polar residues" evidence="5">
    <location>
        <begin position="827"/>
        <end position="839"/>
    </location>
</feature>
<gene>
    <name evidence="7" type="ORF">EW145_g930</name>
</gene>
<feature type="compositionally biased region" description="Low complexity" evidence="5">
    <location>
        <begin position="433"/>
        <end position="442"/>
    </location>
</feature>
<dbReference type="Pfam" id="PF00266">
    <property type="entry name" value="Aminotran_5"/>
    <property type="match status" value="1"/>
</dbReference>
<feature type="region of interest" description="Disordered" evidence="5">
    <location>
        <begin position="748"/>
        <end position="806"/>
    </location>
</feature>
<dbReference type="Gene3D" id="3.40.640.10">
    <property type="entry name" value="Type I PLP-dependent aspartate aminotransferase-like (Major domain)"/>
    <property type="match status" value="1"/>
</dbReference>
<reference evidence="7 8" key="1">
    <citation type="submission" date="2019-02" db="EMBL/GenBank/DDBJ databases">
        <title>Genome sequencing of the rare red list fungi Phellinidium pouzarii.</title>
        <authorList>
            <person name="Buettner E."/>
            <person name="Kellner H."/>
        </authorList>
    </citation>
    <scope>NUCLEOTIDE SEQUENCE [LARGE SCALE GENOMIC DNA]</scope>
    <source>
        <strain evidence="7 8">DSM 108285</strain>
    </source>
</reference>
<name>A0A4S4LGG1_9AGAM</name>
<dbReference type="Gene3D" id="3.30.40.10">
    <property type="entry name" value="Zinc/RING finger domain, C3HC4 (zinc finger)"/>
    <property type="match status" value="1"/>
</dbReference>
<feature type="region of interest" description="Disordered" evidence="5">
    <location>
        <begin position="1075"/>
        <end position="1160"/>
    </location>
</feature>
<dbReference type="InterPro" id="IPR000192">
    <property type="entry name" value="Aminotrans_V_dom"/>
</dbReference>
<dbReference type="Gene3D" id="3.90.1150.10">
    <property type="entry name" value="Aspartate Aminotransferase, domain 1"/>
    <property type="match status" value="1"/>
</dbReference>
<evidence type="ECO:0000313" key="7">
    <source>
        <dbReference type="EMBL" id="THH11024.1"/>
    </source>
</evidence>
<dbReference type="InterPro" id="IPR015424">
    <property type="entry name" value="PyrdxlP-dep_Trfase"/>
</dbReference>
<keyword evidence="1" id="KW-0479">Metal-binding</keyword>
<evidence type="ECO:0000256" key="2">
    <source>
        <dbReference type="ARBA" id="ARBA00022771"/>
    </source>
</evidence>
<dbReference type="Proteomes" id="UP000308199">
    <property type="component" value="Unassembled WGS sequence"/>
</dbReference>
<evidence type="ECO:0000256" key="5">
    <source>
        <dbReference type="SAM" id="MobiDB-lite"/>
    </source>
</evidence>
<keyword evidence="4" id="KW-0663">Pyridoxal phosphate</keyword>
<feature type="compositionally biased region" description="Basic and acidic residues" evidence="5">
    <location>
        <begin position="575"/>
        <end position="586"/>
    </location>
</feature>
<dbReference type="PANTHER" id="PTHR43092">
    <property type="entry name" value="L-CYSTEINE DESULFHYDRASE"/>
    <property type="match status" value="1"/>
</dbReference>
<evidence type="ECO:0000256" key="3">
    <source>
        <dbReference type="ARBA" id="ARBA00022833"/>
    </source>
</evidence>
<feature type="compositionally biased region" description="Polar residues" evidence="5">
    <location>
        <begin position="620"/>
        <end position="629"/>
    </location>
</feature>
<dbReference type="InterPro" id="IPR013083">
    <property type="entry name" value="Znf_RING/FYVE/PHD"/>
</dbReference>
<keyword evidence="8" id="KW-1185">Reference proteome</keyword>
<feature type="domain" description="Aminotransferase class V" evidence="6">
    <location>
        <begin position="37"/>
        <end position="342"/>
    </location>
</feature>
<feature type="compositionally biased region" description="Basic and acidic residues" evidence="5">
    <location>
        <begin position="1075"/>
        <end position="1108"/>
    </location>
</feature>
<organism evidence="7 8">
    <name type="scientific">Phellinidium pouzarii</name>
    <dbReference type="NCBI Taxonomy" id="167371"/>
    <lineage>
        <taxon>Eukaryota</taxon>
        <taxon>Fungi</taxon>
        <taxon>Dikarya</taxon>
        <taxon>Basidiomycota</taxon>
        <taxon>Agaricomycotina</taxon>
        <taxon>Agaricomycetes</taxon>
        <taxon>Hymenochaetales</taxon>
        <taxon>Hymenochaetaceae</taxon>
        <taxon>Phellinidium</taxon>
    </lineage>
</organism>